<dbReference type="Pfam" id="PF25062">
    <property type="entry name" value="ARM_TT21_N"/>
    <property type="match status" value="1"/>
</dbReference>
<feature type="domain" description="Tetratricopeptide repeat protein 21A/21B fourth ARM" evidence="9">
    <location>
        <begin position="757"/>
        <end position="909"/>
    </location>
</feature>
<protein>
    <submittedName>
        <fullName evidence="10">Tetratricopeptide repeat 21A</fullName>
    </submittedName>
</protein>
<dbReference type="InterPro" id="IPR056832">
    <property type="entry name" value="ARM_TT21_2nd"/>
</dbReference>
<dbReference type="FunFam" id="1.25.40.10:FF:000377">
    <property type="entry name" value="Tetratricopeptide repeat domain 21B"/>
    <property type="match status" value="1"/>
</dbReference>
<accession>A0AAD1RVD4</accession>
<dbReference type="FunFam" id="1.25.40.10:FF:000342">
    <property type="entry name" value="Tetratricopeptide repeat domain 21A"/>
    <property type="match status" value="1"/>
</dbReference>
<dbReference type="FunFam" id="1.25.40.10:FF:000279">
    <property type="entry name" value="Tetratricopeptide repeat domain 21A"/>
    <property type="match status" value="1"/>
</dbReference>
<dbReference type="InterPro" id="IPR011990">
    <property type="entry name" value="TPR-like_helical_dom_sf"/>
</dbReference>
<dbReference type="InterPro" id="IPR040364">
    <property type="entry name" value="TTC21A/TTC21B"/>
</dbReference>
<feature type="repeat" description="TPR" evidence="4">
    <location>
        <begin position="950"/>
        <end position="983"/>
    </location>
</feature>
<reference evidence="10" key="1">
    <citation type="submission" date="2022-03" db="EMBL/GenBank/DDBJ databases">
        <authorList>
            <person name="Alioto T."/>
            <person name="Alioto T."/>
            <person name="Gomez Garrido J."/>
        </authorList>
    </citation>
    <scope>NUCLEOTIDE SEQUENCE</scope>
</reference>
<dbReference type="EMBL" id="OW240915">
    <property type="protein sequence ID" value="CAH2281962.1"/>
    <property type="molecule type" value="Genomic_DNA"/>
</dbReference>
<feature type="domain" description="Tetratricopeptide repeat protein 21A/21B second ARM" evidence="5">
    <location>
        <begin position="271"/>
        <end position="542"/>
    </location>
</feature>
<sequence>MADTEPHIMAGIILYAYDKYYRHVQNLAKEGLKKYSNDPVLQFFKTFGILMEDRVQDAIRELEYIKDIPDTSLCATMALIYAHKRNESIDNDAVSELENKMKECRKTAGEKALYYAGLFLWLLGRGDKAQEYIDRMLKISNRSKEGLVLKGWLQLTSNKKTNVSKCLKYFEEGSQGVRDIFGIIGKATCFTMQQNYSEALGLVNQIIVNFPHFIPAHTLKMKLSLAQQDWDQTLEMAQRILSKDSTNIDALQILCIYCLAREGNLEKALTHVKDLLISLDSVEPRNPVLHYEKILVISTLCGRHQEILQQITAFTERAFRMAPTHAELATELANQLMCQGNVKEAADWYSTAVKVDGGHTEALIGVIWCQILQDQLEEATLQLDFLREIQQSIGRTKEMCYVEAVMASKKDMGEKVITELLKEALQSHFSAIQGLPLGTEYFQKLNPGFIVKVVKEYLALCPKEPKSPGQPVSPLLKQIISILTPVLSSAPALREPLYYMAQTKYLAENLEGAQANLQRCIEVDSSSADVHLLMAQIYFAQGLFTECSQSLETGVSHNFQVREHPLYHLMKARILKKKGELGEAIKTLQMTMKLPEMKKGAVKRGTPFALSVSERVSIYLELAETLRLNNEQHEATKVMQDAINEFRGTPEAVRIVIANADLALSKGGADIALNMLREITPDQPYYIQVKQKMAELYLDTRKDKRLYIACFRELCEQLPGPHTSLLLGDAYMNIQEPDKALEVYDQAQRKNPSEASLASRIGQALVKTHQYKKAINYYEAAQNISGQDLLCCDLADLLCKLKNYNKAEKVLKHALDHESVTDLASMMKDVKCLLLLAKVYKSYKTEELADTLSKTLDIQLRVLKRVHMEQPDIIPAQKKIASEICVQLAEHYIEQKDYEKALKCYKEAMTYTETDGKVMLELSHLYLKMNDVDSCEQQCRALFMDPNYNEAASMMMADIMFRKQNYTKSIELFQQVLEKAPDNFTVLSKLIDLLRRSGKLSEAPAFFDMALAKSSRTVLEPGYNYCKGLYCWHIGQPNDALGFFNKARRDNEWGQSAINNMIQICLNPDNVLLGGEVFENLDEDKSPSDEVIELERRAVRTAEKLLKEFHPRTLQAQNQLTMLKCCCLMASKERSNMETALSIFTEMANAEKESAASLLAVAQAYMILKQTPRARNHLKRLSKFNWSLAEAEDLEKSWLLLSDIYIKSGKYDIATELLKRCLMYNKSCSKAYEYLGFIMEKEQSYKDAAQHYKDAWKYSSQSSPAIGFRLAFNYLKDKKYTEAIDICHKVLKDHPTYPKIRKDILEKAQASLKL</sequence>
<dbReference type="GO" id="GO:0035721">
    <property type="term" value="P:intraciliary retrograde transport"/>
    <property type="evidence" value="ECO:0007669"/>
    <property type="project" value="TreeGrafter"/>
</dbReference>
<dbReference type="InterPro" id="IPR056833">
    <property type="entry name" value="ARM_TT21_N"/>
</dbReference>
<name>A0AAD1RVD4_PELCU</name>
<dbReference type="InterPro" id="IPR056836">
    <property type="entry name" value="ARM_TT21_4th"/>
</dbReference>
<proteinExistence type="inferred from homology"/>
<dbReference type="Pfam" id="PF25060">
    <property type="entry name" value="ARM_TT21_2nd"/>
    <property type="match status" value="1"/>
</dbReference>
<evidence type="ECO:0000256" key="4">
    <source>
        <dbReference type="PROSITE-ProRule" id="PRU00339"/>
    </source>
</evidence>
<evidence type="ECO:0000259" key="8">
    <source>
        <dbReference type="Pfam" id="PF25064"/>
    </source>
</evidence>
<dbReference type="GO" id="GO:0030991">
    <property type="term" value="C:intraciliary transport particle A"/>
    <property type="evidence" value="ECO:0007669"/>
    <property type="project" value="TreeGrafter"/>
</dbReference>
<dbReference type="PANTHER" id="PTHR14699:SF2">
    <property type="entry name" value="TETRATRICOPEPTIDE REPEAT PROTEIN 21A"/>
    <property type="match status" value="1"/>
</dbReference>
<evidence type="ECO:0000313" key="11">
    <source>
        <dbReference type="Proteomes" id="UP001295444"/>
    </source>
</evidence>
<organism evidence="10 11">
    <name type="scientific">Pelobates cultripes</name>
    <name type="common">Western spadefoot toad</name>
    <dbReference type="NCBI Taxonomy" id="61616"/>
    <lineage>
        <taxon>Eukaryota</taxon>
        <taxon>Metazoa</taxon>
        <taxon>Chordata</taxon>
        <taxon>Craniata</taxon>
        <taxon>Vertebrata</taxon>
        <taxon>Euteleostomi</taxon>
        <taxon>Amphibia</taxon>
        <taxon>Batrachia</taxon>
        <taxon>Anura</taxon>
        <taxon>Pelobatoidea</taxon>
        <taxon>Pelobatidae</taxon>
        <taxon>Pelobates</taxon>
    </lineage>
</organism>
<feature type="domain" description="Tetratricopeptide repeat protein 21A/21B fifth ARM repeats" evidence="8">
    <location>
        <begin position="950"/>
        <end position="1066"/>
    </location>
</feature>
<dbReference type="GO" id="GO:0005929">
    <property type="term" value="C:cilium"/>
    <property type="evidence" value="ECO:0007669"/>
    <property type="project" value="GOC"/>
</dbReference>
<dbReference type="SMART" id="SM00028">
    <property type="entry name" value="TPR"/>
    <property type="match status" value="17"/>
</dbReference>
<evidence type="ECO:0000313" key="10">
    <source>
        <dbReference type="EMBL" id="CAH2281962.1"/>
    </source>
</evidence>
<dbReference type="InterPro" id="IPR019734">
    <property type="entry name" value="TPR_rpt"/>
</dbReference>
<dbReference type="Pfam" id="PF25068">
    <property type="entry name" value="ARM_TT21_4th"/>
    <property type="match status" value="1"/>
</dbReference>
<gene>
    <name evidence="10" type="ORF">PECUL_23A050486</name>
</gene>
<comment type="similarity">
    <text evidence="1">Belongs to the TTC21 family.</text>
</comment>
<evidence type="ECO:0000256" key="1">
    <source>
        <dbReference type="ARBA" id="ARBA00010935"/>
    </source>
</evidence>
<evidence type="ECO:0000259" key="6">
    <source>
        <dbReference type="Pfam" id="PF25062"/>
    </source>
</evidence>
<dbReference type="Pfam" id="PF13176">
    <property type="entry name" value="TPR_7"/>
    <property type="match status" value="1"/>
</dbReference>
<dbReference type="InterPro" id="IPR056835">
    <property type="entry name" value="ARM_TT21_5th"/>
</dbReference>
<keyword evidence="11" id="KW-1185">Reference proteome</keyword>
<feature type="repeat" description="TPR" evidence="4">
    <location>
        <begin position="882"/>
        <end position="915"/>
    </location>
</feature>
<keyword evidence="3 4" id="KW-0802">TPR repeat</keyword>
<feature type="domain" description="Tetratricopeptide repeat protein 21A/21B C-terminal ARM" evidence="7">
    <location>
        <begin position="1101"/>
        <end position="1309"/>
    </location>
</feature>
<evidence type="ECO:0000259" key="7">
    <source>
        <dbReference type="Pfam" id="PF25063"/>
    </source>
</evidence>
<evidence type="ECO:0000256" key="2">
    <source>
        <dbReference type="ARBA" id="ARBA00022737"/>
    </source>
</evidence>
<evidence type="ECO:0000256" key="3">
    <source>
        <dbReference type="ARBA" id="ARBA00022803"/>
    </source>
</evidence>
<dbReference type="FunFam" id="1.25.40.10:FF:000245">
    <property type="entry name" value="Tetratricopeptide repeat domain 21B"/>
    <property type="match status" value="1"/>
</dbReference>
<dbReference type="Pfam" id="PF25058">
    <property type="entry name" value="ARM_TT21"/>
    <property type="match status" value="1"/>
</dbReference>
<dbReference type="Gene3D" id="1.25.40.10">
    <property type="entry name" value="Tetratricopeptide repeat domain"/>
    <property type="match status" value="4"/>
</dbReference>
<dbReference type="InterPro" id="IPR056834">
    <property type="entry name" value="ARM_TT21_C"/>
</dbReference>
<dbReference type="Pfam" id="PF25063">
    <property type="entry name" value="ARM_TT21_C"/>
    <property type="match status" value="1"/>
</dbReference>
<keyword evidence="2" id="KW-0677">Repeat</keyword>
<dbReference type="FunFam" id="1.25.40.10:FF:003660">
    <property type="entry name" value="Tetratricopeptide repeat domain 21A"/>
    <property type="match status" value="1"/>
</dbReference>
<dbReference type="Pfam" id="PF25064">
    <property type="entry name" value="ARM_TT21_5th"/>
    <property type="match status" value="1"/>
</dbReference>
<feature type="repeat" description="TPR" evidence="4">
    <location>
        <begin position="721"/>
        <end position="754"/>
    </location>
</feature>
<evidence type="ECO:0000259" key="9">
    <source>
        <dbReference type="Pfam" id="PF25068"/>
    </source>
</evidence>
<dbReference type="SUPFAM" id="SSF48452">
    <property type="entry name" value="TPR-like"/>
    <property type="match status" value="5"/>
</dbReference>
<feature type="domain" description="Tetratricopeptide repeat protein 21A/21B N-terminal ARM repeat" evidence="6">
    <location>
        <begin position="13"/>
        <end position="233"/>
    </location>
</feature>
<dbReference type="GO" id="GO:0061512">
    <property type="term" value="P:protein localization to cilium"/>
    <property type="evidence" value="ECO:0007669"/>
    <property type="project" value="TreeGrafter"/>
</dbReference>
<dbReference type="PANTHER" id="PTHR14699">
    <property type="entry name" value="STI2 PROTEIN-RELATED"/>
    <property type="match status" value="1"/>
</dbReference>
<dbReference type="Proteomes" id="UP001295444">
    <property type="component" value="Chromosome 04"/>
</dbReference>
<dbReference type="PROSITE" id="PS50005">
    <property type="entry name" value="TPR"/>
    <property type="match status" value="4"/>
</dbReference>
<feature type="repeat" description="TPR" evidence="4">
    <location>
        <begin position="755"/>
        <end position="788"/>
    </location>
</feature>
<evidence type="ECO:0000259" key="5">
    <source>
        <dbReference type="Pfam" id="PF25060"/>
    </source>
</evidence>